<evidence type="ECO:0000256" key="12">
    <source>
        <dbReference type="ARBA" id="ARBA00049244"/>
    </source>
</evidence>
<feature type="compositionally biased region" description="Low complexity" evidence="14">
    <location>
        <begin position="171"/>
        <end position="184"/>
    </location>
</feature>
<evidence type="ECO:0000256" key="13">
    <source>
        <dbReference type="PROSITE-ProRule" id="PRU01256"/>
    </source>
</evidence>
<dbReference type="PANTHER" id="PTHR11076:SF33">
    <property type="entry name" value="DNA POLYMERASE KAPPA"/>
    <property type="match status" value="1"/>
</dbReference>
<dbReference type="InterPro" id="IPR017961">
    <property type="entry name" value="DNA_pol_Y-fam_little_finger"/>
</dbReference>
<dbReference type="Proteomes" id="UP000515152">
    <property type="component" value="Chromosome 7"/>
</dbReference>
<comment type="catalytic activity">
    <reaction evidence="12">
        <text>DNA(n) + a 2'-deoxyribonucleoside 5'-triphosphate = DNA(n+1) + diphosphate</text>
        <dbReference type="Rhea" id="RHEA:22508"/>
        <dbReference type="Rhea" id="RHEA-COMP:17339"/>
        <dbReference type="Rhea" id="RHEA-COMP:17340"/>
        <dbReference type="ChEBI" id="CHEBI:33019"/>
        <dbReference type="ChEBI" id="CHEBI:61560"/>
        <dbReference type="ChEBI" id="CHEBI:173112"/>
        <dbReference type="EC" id="2.7.7.7"/>
    </reaction>
</comment>
<evidence type="ECO:0000256" key="3">
    <source>
        <dbReference type="ARBA" id="ARBA00022695"/>
    </source>
</evidence>
<dbReference type="InterPro" id="IPR050116">
    <property type="entry name" value="DNA_polymerase-Y"/>
</dbReference>
<dbReference type="InterPro" id="IPR006642">
    <property type="entry name" value="Rad18_UBZ4"/>
</dbReference>
<keyword evidence="7 13" id="KW-0863">Zinc-finger</keyword>
<feature type="compositionally biased region" description="Polar residues" evidence="14">
    <location>
        <begin position="447"/>
        <end position="474"/>
    </location>
</feature>
<feature type="domain" description="UBZ4-type" evidence="15">
    <location>
        <begin position="407"/>
        <end position="437"/>
    </location>
</feature>
<keyword evidence="9" id="KW-0460">Magnesium</keyword>
<accession>A0A6P8FTU5</accession>
<feature type="compositionally biased region" description="Polar residues" evidence="14">
    <location>
        <begin position="199"/>
        <end position="209"/>
    </location>
</feature>
<evidence type="ECO:0000256" key="10">
    <source>
        <dbReference type="ARBA" id="ARBA00022932"/>
    </source>
</evidence>
<feature type="region of interest" description="Disordered" evidence="14">
    <location>
        <begin position="443"/>
        <end position="509"/>
    </location>
</feature>
<dbReference type="PANTHER" id="PTHR11076">
    <property type="entry name" value="DNA REPAIR POLYMERASE UMUC / TRANSFERASE FAMILY MEMBER"/>
    <property type="match status" value="1"/>
</dbReference>
<dbReference type="CTD" id="51426"/>
<dbReference type="FunFam" id="3.30.1490.100:FF:000004">
    <property type="entry name" value="DNA polymerase IV"/>
    <property type="match status" value="1"/>
</dbReference>
<dbReference type="GO" id="GO:0042276">
    <property type="term" value="P:error-prone translesion synthesis"/>
    <property type="evidence" value="ECO:0007669"/>
    <property type="project" value="TreeGrafter"/>
</dbReference>
<reference evidence="17" key="1">
    <citation type="submission" date="2025-08" db="UniProtKB">
        <authorList>
            <consortium name="RefSeq"/>
        </authorList>
    </citation>
    <scope>IDENTIFICATION</scope>
</reference>
<name>A0A6P8FTU5_CLUHA</name>
<keyword evidence="2" id="KW-0808">Transferase</keyword>
<dbReference type="OrthoDB" id="1747274at2759"/>
<dbReference type="GO" id="GO:0003887">
    <property type="term" value="F:DNA-directed DNA polymerase activity"/>
    <property type="evidence" value="ECO:0007669"/>
    <property type="project" value="UniProtKB-KW"/>
</dbReference>
<dbReference type="GeneID" id="105901093"/>
<dbReference type="SMART" id="SM00734">
    <property type="entry name" value="ZnF_Rad18"/>
    <property type="match status" value="2"/>
</dbReference>
<feature type="domain" description="UBZ4-type" evidence="15">
    <location>
        <begin position="295"/>
        <end position="325"/>
    </location>
</feature>
<feature type="region of interest" description="Disordered" evidence="14">
    <location>
        <begin position="117"/>
        <end position="249"/>
    </location>
</feature>
<keyword evidence="4" id="KW-0235">DNA replication</keyword>
<keyword evidence="6 13" id="KW-0227">DNA damage</keyword>
<dbReference type="Gene3D" id="3.30.1490.100">
    <property type="entry name" value="DNA polymerase, Y-family, little finger domain"/>
    <property type="match status" value="1"/>
</dbReference>
<dbReference type="GO" id="GO:0003684">
    <property type="term" value="F:damaged DNA binding"/>
    <property type="evidence" value="ECO:0007669"/>
    <property type="project" value="InterPro"/>
</dbReference>
<feature type="compositionally biased region" description="Low complexity" evidence="14">
    <location>
        <begin position="240"/>
        <end position="249"/>
    </location>
</feature>
<feature type="compositionally biased region" description="Gly residues" evidence="14">
    <location>
        <begin position="159"/>
        <end position="168"/>
    </location>
</feature>
<dbReference type="Gene3D" id="3.30.160.60">
    <property type="entry name" value="Classic Zinc Finger"/>
    <property type="match status" value="2"/>
</dbReference>
<evidence type="ECO:0000256" key="5">
    <source>
        <dbReference type="ARBA" id="ARBA00022723"/>
    </source>
</evidence>
<keyword evidence="3" id="KW-0548">Nucleotidyltransferase</keyword>
<dbReference type="EC" id="2.7.7.7" evidence="1"/>
<evidence type="ECO:0000256" key="9">
    <source>
        <dbReference type="ARBA" id="ARBA00022842"/>
    </source>
</evidence>
<dbReference type="GO" id="GO:0008270">
    <property type="term" value="F:zinc ion binding"/>
    <property type="evidence" value="ECO:0007669"/>
    <property type="project" value="UniProtKB-KW"/>
</dbReference>
<gene>
    <name evidence="17" type="primary">polk</name>
</gene>
<dbReference type="InterPro" id="IPR036775">
    <property type="entry name" value="DNA_pol_Y-fam_lit_finger_sf"/>
</dbReference>
<dbReference type="GO" id="GO:0006260">
    <property type="term" value="P:DNA replication"/>
    <property type="evidence" value="ECO:0007669"/>
    <property type="project" value="UniProtKB-KW"/>
</dbReference>
<dbReference type="AlphaFoldDB" id="A0A6P8FTU5"/>
<sequence length="509" mass="53527">MSTERTFGEMNDMEEQMSLCRELCEDLAQDLLKEGLKGKTVTLKLKNVSFEVKTRASTLQCITSTADEIFAAAKELLRVEIDGAKPEPLRLRLMGVRVSGFVSSECKQAQQRSIMGFLQSGGGSDLSKAGEPKPRAEPVSAPTKAPPVPPEAPGPLSWGRGGEAGAGGPPQQSFFQRAQAQRVRVQAEHGRAAGEVAKGSNSGSGSYPTTDDDPVSTALFGHSSMDAATSSHVEADKEPATTASSALSTASTSAAVASARIAAGRSSPVTVITVSDSPPCTSASASASTRHAPQSLTCPVCFQDMHTTDLEAFNRHIDACLSTGESQSILIREEDVLDEESQDCLRYPADTTRPSTPDAVSGKAVLHINKEGNPVSSFADKSSSFGIPSLVPVPVDEPSACGDTTPALTCPVCCQPQSSRDLAVFNRHVDECLTHETLQELQGGASAATTTSSPQLPAPSISQPRGRGQTTQRTANHRGKGKRSGSPPLPPSKKSKAAAPRNTIERFFR</sequence>
<dbReference type="GO" id="GO:0006281">
    <property type="term" value="P:DNA repair"/>
    <property type="evidence" value="ECO:0007669"/>
    <property type="project" value="UniProtKB-KW"/>
</dbReference>
<evidence type="ECO:0000256" key="14">
    <source>
        <dbReference type="SAM" id="MobiDB-lite"/>
    </source>
</evidence>
<keyword evidence="8" id="KW-0862">Zinc</keyword>
<evidence type="ECO:0000256" key="4">
    <source>
        <dbReference type="ARBA" id="ARBA00022705"/>
    </source>
</evidence>
<evidence type="ECO:0000256" key="7">
    <source>
        <dbReference type="ARBA" id="ARBA00022771"/>
    </source>
</evidence>
<organism evidence="16 17">
    <name type="scientific">Clupea harengus</name>
    <name type="common">Atlantic herring</name>
    <dbReference type="NCBI Taxonomy" id="7950"/>
    <lineage>
        <taxon>Eukaryota</taxon>
        <taxon>Metazoa</taxon>
        <taxon>Chordata</taxon>
        <taxon>Craniata</taxon>
        <taxon>Vertebrata</taxon>
        <taxon>Euteleostomi</taxon>
        <taxon>Actinopterygii</taxon>
        <taxon>Neopterygii</taxon>
        <taxon>Teleostei</taxon>
        <taxon>Clupei</taxon>
        <taxon>Clupeiformes</taxon>
        <taxon>Clupeoidei</taxon>
        <taxon>Clupeidae</taxon>
        <taxon>Clupea</taxon>
    </lineage>
</organism>
<keyword evidence="10" id="KW-0239">DNA-directed DNA polymerase</keyword>
<feature type="compositionally biased region" description="Pro residues" evidence="14">
    <location>
        <begin position="144"/>
        <end position="153"/>
    </location>
</feature>
<dbReference type="GO" id="GO:0005634">
    <property type="term" value="C:nucleus"/>
    <property type="evidence" value="ECO:0007669"/>
    <property type="project" value="TreeGrafter"/>
</dbReference>
<evidence type="ECO:0000259" key="15">
    <source>
        <dbReference type="PROSITE" id="PS51908"/>
    </source>
</evidence>
<evidence type="ECO:0000256" key="1">
    <source>
        <dbReference type="ARBA" id="ARBA00012417"/>
    </source>
</evidence>
<protein>
    <recommendedName>
        <fullName evidence="1">DNA-directed DNA polymerase</fullName>
        <ecNumber evidence="1">2.7.7.7</ecNumber>
    </recommendedName>
</protein>
<dbReference type="Pfam" id="PF11799">
    <property type="entry name" value="IMS_C"/>
    <property type="match status" value="1"/>
</dbReference>
<dbReference type="KEGG" id="char:105901093"/>
<dbReference type="RefSeq" id="XP_031426532.1">
    <property type="nucleotide sequence ID" value="XM_031570672.2"/>
</dbReference>
<keyword evidence="16" id="KW-1185">Reference proteome</keyword>
<evidence type="ECO:0000256" key="2">
    <source>
        <dbReference type="ARBA" id="ARBA00022679"/>
    </source>
</evidence>
<evidence type="ECO:0000256" key="8">
    <source>
        <dbReference type="ARBA" id="ARBA00022833"/>
    </source>
</evidence>
<evidence type="ECO:0000313" key="16">
    <source>
        <dbReference type="Proteomes" id="UP000515152"/>
    </source>
</evidence>
<evidence type="ECO:0000256" key="6">
    <source>
        <dbReference type="ARBA" id="ARBA00022763"/>
    </source>
</evidence>
<proteinExistence type="predicted"/>
<evidence type="ECO:0000256" key="11">
    <source>
        <dbReference type="ARBA" id="ARBA00023204"/>
    </source>
</evidence>
<keyword evidence="5" id="KW-0479">Metal-binding</keyword>
<keyword evidence="11 13" id="KW-0234">DNA repair</keyword>
<evidence type="ECO:0000313" key="17">
    <source>
        <dbReference type="RefSeq" id="XP_031426532.1"/>
    </source>
</evidence>
<dbReference type="PROSITE" id="PS51908">
    <property type="entry name" value="ZF_UBZ4"/>
    <property type="match status" value="2"/>
</dbReference>
<dbReference type="SUPFAM" id="SSF100879">
    <property type="entry name" value="Lesion bypass DNA polymerase (Y-family), little finger domain"/>
    <property type="match status" value="1"/>
</dbReference>